<dbReference type="KEGG" id="rbc:BN938_0689"/>
<sequence>MMKTKYKVAVWALVAVAVAIITHTNPLWWLVGVLAAKLIARLVLTIAVGVVLYILFYALIFAGLFWILIS</sequence>
<accession>A0A060RBN3</accession>
<proteinExistence type="predicted"/>
<reference evidence="2 3" key="1">
    <citation type="journal article" date="2015" name="Genome Announc.">
        <title>Complete Genome Sequence of the Novel Leech Symbiont Mucinivorans hirudinis M3T.</title>
        <authorList>
            <person name="Nelson M.C."/>
            <person name="Bomar L."/>
            <person name="Graf J."/>
        </authorList>
    </citation>
    <scope>NUCLEOTIDE SEQUENCE [LARGE SCALE GENOMIC DNA]</scope>
    <source>
        <strain evidence="3">M3</strain>
    </source>
</reference>
<keyword evidence="1" id="KW-0472">Membrane</keyword>
<keyword evidence="1" id="KW-0812">Transmembrane</keyword>
<evidence type="ECO:0000256" key="1">
    <source>
        <dbReference type="SAM" id="Phobius"/>
    </source>
</evidence>
<dbReference type="HOGENOM" id="CLU_189941_0_0_10"/>
<evidence type="ECO:0000313" key="2">
    <source>
        <dbReference type="EMBL" id="CDN30794.1"/>
    </source>
</evidence>
<feature type="transmembrane region" description="Helical" evidence="1">
    <location>
        <begin position="43"/>
        <end position="69"/>
    </location>
</feature>
<dbReference type="STRING" id="1433126.BN938_0689"/>
<dbReference type="AlphaFoldDB" id="A0A060RBN3"/>
<dbReference type="EMBL" id="HG934468">
    <property type="protein sequence ID" value="CDN30794.1"/>
    <property type="molecule type" value="Genomic_DNA"/>
</dbReference>
<gene>
    <name evidence="2" type="ORF">BN938_0689</name>
</gene>
<dbReference type="Proteomes" id="UP000027616">
    <property type="component" value="Chromosome I"/>
</dbReference>
<organism evidence="2 3">
    <name type="scientific">Mucinivorans hirudinis</name>
    <dbReference type="NCBI Taxonomy" id="1433126"/>
    <lineage>
        <taxon>Bacteria</taxon>
        <taxon>Pseudomonadati</taxon>
        <taxon>Bacteroidota</taxon>
        <taxon>Bacteroidia</taxon>
        <taxon>Bacteroidales</taxon>
        <taxon>Rikenellaceae</taxon>
        <taxon>Mucinivorans</taxon>
    </lineage>
</organism>
<keyword evidence="3" id="KW-1185">Reference proteome</keyword>
<keyword evidence="1" id="KW-1133">Transmembrane helix</keyword>
<protein>
    <submittedName>
        <fullName evidence="2">Uncharacterized protein</fullName>
    </submittedName>
</protein>
<evidence type="ECO:0000313" key="3">
    <source>
        <dbReference type="Proteomes" id="UP000027616"/>
    </source>
</evidence>
<dbReference type="eggNOG" id="ENOG5033A4R">
    <property type="taxonomic scope" value="Bacteria"/>
</dbReference>
<name>A0A060RBN3_9BACT</name>